<dbReference type="STRING" id="5353.A0A1Q3E467"/>
<evidence type="ECO:0000256" key="2">
    <source>
        <dbReference type="ARBA" id="ARBA00022448"/>
    </source>
</evidence>
<evidence type="ECO:0000256" key="5">
    <source>
        <dbReference type="ARBA" id="ARBA00023136"/>
    </source>
</evidence>
<feature type="transmembrane region" description="Helical" evidence="6">
    <location>
        <begin position="139"/>
        <end position="157"/>
    </location>
</feature>
<feature type="transmembrane region" description="Helical" evidence="6">
    <location>
        <begin position="109"/>
        <end position="127"/>
    </location>
</feature>
<evidence type="ECO:0000256" key="4">
    <source>
        <dbReference type="ARBA" id="ARBA00022989"/>
    </source>
</evidence>
<dbReference type="InterPro" id="IPR002293">
    <property type="entry name" value="AA/rel_permease1"/>
</dbReference>
<accession>A0A1Q3E467</accession>
<comment type="caution">
    <text evidence="7">The sequence shown here is derived from an EMBL/GenBank/DDBJ whole genome shotgun (WGS) entry which is preliminary data.</text>
</comment>
<gene>
    <name evidence="7" type="ORF">LENED_003687</name>
</gene>
<evidence type="ECO:0000313" key="7">
    <source>
        <dbReference type="EMBL" id="GAW02057.1"/>
    </source>
</evidence>
<feature type="transmembrane region" description="Helical" evidence="6">
    <location>
        <begin position="68"/>
        <end position="89"/>
    </location>
</feature>
<evidence type="ECO:0000256" key="3">
    <source>
        <dbReference type="ARBA" id="ARBA00022692"/>
    </source>
</evidence>
<dbReference type="Pfam" id="PF13520">
    <property type="entry name" value="AA_permease_2"/>
    <property type="match status" value="1"/>
</dbReference>
<sequence length="193" mass="20954">MEFDHCCPGVDASRVVFAFSRDNALPGSRWWKQINSYTQTPVNAVWLVMLIAGICGVLGFSVTALNSLAGSAVIGLYTSYTFPIFLSVIGGREKFTPGPFTLGRLSKPIGWIAVTWVTFIVIMLLFPPGSRTTGSDMNYSIVIMGAVFVFATAWWIFSAKKWFHGPIINVDGLSVGEKDDTPGESVEGQISSS</sequence>
<evidence type="ECO:0000313" key="8">
    <source>
        <dbReference type="Proteomes" id="UP000188533"/>
    </source>
</evidence>
<dbReference type="PANTHER" id="PTHR45649">
    <property type="entry name" value="AMINO-ACID PERMEASE BAT1"/>
    <property type="match status" value="1"/>
</dbReference>
<name>A0A1Q3E467_LENED</name>
<dbReference type="GO" id="GO:0016020">
    <property type="term" value="C:membrane"/>
    <property type="evidence" value="ECO:0007669"/>
    <property type="project" value="UniProtKB-SubCell"/>
</dbReference>
<keyword evidence="2" id="KW-0813">Transport</keyword>
<organism evidence="7 8">
    <name type="scientific">Lentinula edodes</name>
    <name type="common">Shiitake mushroom</name>
    <name type="synonym">Lentinus edodes</name>
    <dbReference type="NCBI Taxonomy" id="5353"/>
    <lineage>
        <taxon>Eukaryota</taxon>
        <taxon>Fungi</taxon>
        <taxon>Dikarya</taxon>
        <taxon>Basidiomycota</taxon>
        <taxon>Agaricomycotina</taxon>
        <taxon>Agaricomycetes</taxon>
        <taxon>Agaricomycetidae</taxon>
        <taxon>Agaricales</taxon>
        <taxon>Marasmiineae</taxon>
        <taxon>Omphalotaceae</taxon>
        <taxon>Lentinula</taxon>
    </lineage>
</organism>
<reference evidence="7 8" key="1">
    <citation type="submission" date="2016-08" db="EMBL/GenBank/DDBJ databases">
        <authorList>
            <consortium name="Lentinula edodes genome sequencing consortium"/>
            <person name="Sakamoto Y."/>
            <person name="Nakade K."/>
            <person name="Sato S."/>
            <person name="Yoshida Y."/>
            <person name="Miyazaki K."/>
            <person name="Natsume S."/>
            <person name="Konno N."/>
        </authorList>
    </citation>
    <scope>NUCLEOTIDE SEQUENCE [LARGE SCALE GENOMIC DNA]</scope>
    <source>
        <strain evidence="7 8">NBRC 111202</strain>
    </source>
</reference>
<evidence type="ECO:0000256" key="1">
    <source>
        <dbReference type="ARBA" id="ARBA00004141"/>
    </source>
</evidence>
<dbReference type="AlphaFoldDB" id="A0A1Q3E467"/>
<dbReference type="PANTHER" id="PTHR45649:SF26">
    <property type="entry name" value="OS04G0435100 PROTEIN"/>
    <property type="match status" value="1"/>
</dbReference>
<keyword evidence="5 6" id="KW-0472">Membrane</keyword>
<dbReference type="EMBL" id="BDGU01000081">
    <property type="protein sequence ID" value="GAW02057.1"/>
    <property type="molecule type" value="Genomic_DNA"/>
</dbReference>
<protein>
    <submittedName>
        <fullName evidence="7">Amino acid transporter</fullName>
    </submittedName>
</protein>
<comment type="subcellular location">
    <subcellularLocation>
        <location evidence="1">Membrane</location>
        <topology evidence="1">Multi-pass membrane protein</topology>
    </subcellularLocation>
</comment>
<dbReference type="Gene3D" id="1.20.1740.10">
    <property type="entry name" value="Amino acid/polyamine transporter I"/>
    <property type="match status" value="1"/>
</dbReference>
<evidence type="ECO:0000256" key="6">
    <source>
        <dbReference type="SAM" id="Phobius"/>
    </source>
</evidence>
<keyword evidence="8" id="KW-1185">Reference proteome</keyword>
<dbReference type="GO" id="GO:0022857">
    <property type="term" value="F:transmembrane transporter activity"/>
    <property type="evidence" value="ECO:0007669"/>
    <property type="project" value="InterPro"/>
</dbReference>
<feature type="transmembrane region" description="Helical" evidence="6">
    <location>
        <begin position="42"/>
        <end position="62"/>
    </location>
</feature>
<keyword evidence="3 6" id="KW-0812">Transmembrane</keyword>
<keyword evidence="4 6" id="KW-1133">Transmembrane helix</keyword>
<proteinExistence type="predicted"/>
<reference evidence="7 8" key="2">
    <citation type="submission" date="2017-02" db="EMBL/GenBank/DDBJ databases">
        <title>A genome survey and senescence transcriptome analysis in Lentinula edodes.</title>
        <authorList>
            <person name="Sakamoto Y."/>
            <person name="Nakade K."/>
            <person name="Sato S."/>
            <person name="Yoshida Y."/>
            <person name="Miyazaki K."/>
            <person name="Natsume S."/>
            <person name="Konno N."/>
        </authorList>
    </citation>
    <scope>NUCLEOTIDE SEQUENCE [LARGE SCALE GENOMIC DNA]</scope>
    <source>
        <strain evidence="7 8">NBRC 111202</strain>
    </source>
</reference>
<dbReference type="Proteomes" id="UP000188533">
    <property type="component" value="Unassembled WGS sequence"/>
</dbReference>